<dbReference type="AlphaFoldDB" id="A0AA35XLW1"/>
<accession>A0AA35XLW1</accession>
<keyword evidence="1" id="KW-0175">Coiled coil</keyword>
<gene>
    <name evidence="2" type="ORF">GBAR_LOCUS30651</name>
</gene>
<keyword evidence="2" id="KW-0346">Stress response</keyword>
<dbReference type="PANTHER" id="PTHR15434:SF2">
    <property type="entry name" value="HEAT SHOCK FACTOR 2-BINDING PROTEIN"/>
    <property type="match status" value="1"/>
</dbReference>
<name>A0AA35XLW1_GEOBA</name>
<proteinExistence type="predicted"/>
<dbReference type="EMBL" id="CASHTH010004339">
    <property type="protein sequence ID" value="CAI8056247.1"/>
    <property type="molecule type" value="Genomic_DNA"/>
</dbReference>
<dbReference type="InterPro" id="IPR039584">
    <property type="entry name" value="HSF2BP"/>
</dbReference>
<feature type="coiled-coil region" evidence="1">
    <location>
        <begin position="98"/>
        <end position="153"/>
    </location>
</feature>
<organism evidence="2 3">
    <name type="scientific">Geodia barretti</name>
    <name type="common">Barrett's horny sponge</name>
    <dbReference type="NCBI Taxonomy" id="519541"/>
    <lineage>
        <taxon>Eukaryota</taxon>
        <taxon>Metazoa</taxon>
        <taxon>Porifera</taxon>
        <taxon>Demospongiae</taxon>
        <taxon>Heteroscleromorpha</taxon>
        <taxon>Tetractinellida</taxon>
        <taxon>Astrophorina</taxon>
        <taxon>Geodiidae</taxon>
        <taxon>Geodia</taxon>
    </lineage>
</organism>
<evidence type="ECO:0000313" key="2">
    <source>
        <dbReference type="EMBL" id="CAI8056247.1"/>
    </source>
</evidence>
<evidence type="ECO:0000256" key="1">
    <source>
        <dbReference type="SAM" id="Coils"/>
    </source>
</evidence>
<reference evidence="2" key="1">
    <citation type="submission" date="2023-03" db="EMBL/GenBank/DDBJ databases">
        <authorList>
            <person name="Steffen K."/>
            <person name="Cardenas P."/>
        </authorList>
    </citation>
    <scope>NUCLEOTIDE SEQUENCE</scope>
</reference>
<dbReference type="SUPFAM" id="SSF48371">
    <property type="entry name" value="ARM repeat"/>
    <property type="match status" value="1"/>
</dbReference>
<protein>
    <submittedName>
        <fullName evidence="2">Heat shock factor 2-binding protein</fullName>
    </submittedName>
</protein>
<sequence>MSTELDLLAGKATSLVQEVRQNLDDLMAGCRSLQHPTPSGIKENTVTRTLQSSKHLPQSAVVRVSKADVDQLATETMMLKEFLPKLLTPDVLGSFSTLTQREQEVWALRKERETIEKELEHLRRRNESLKAEFEQEKQEKFSAKCEVNDLQQQLSQQADYCTSMGAACCTLLWRVSRQEESIHSILSGSKVKDLLQLGASTLQSYLDTYTNETLPNDTSLESQFVLALCGTITNVAASAYGRNFLSTNEEGQALIDVLCTALAEAPTGAECSKLKRLLLVTLYNISINQSGLHYLTSKPDLMRTLVWRLRDESDSANLLHIMRLLQSLILEPDNAGTVAQALEAVPLSLLQHLTNLPHQEVREMALELISDIQSLKMPH</sequence>
<evidence type="ECO:0000313" key="3">
    <source>
        <dbReference type="Proteomes" id="UP001174909"/>
    </source>
</evidence>
<comment type="caution">
    <text evidence="2">The sequence shown here is derived from an EMBL/GenBank/DDBJ whole genome shotgun (WGS) entry which is preliminary data.</text>
</comment>
<dbReference type="PANTHER" id="PTHR15434">
    <property type="entry name" value="HEAT SHOCK FACTOR 2-BINDING PROTEIN"/>
    <property type="match status" value="1"/>
</dbReference>
<dbReference type="InterPro" id="IPR016024">
    <property type="entry name" value="ARM-type_fold"/>
</dbReference>
<dbReference type="GO" id="GO:0005829">
    <property type="term" value="C:cytosol"/>
    <property type="evidence" value="ECO:0007669"/>
    <property type="project" value="TreeGrafter"/>
</dbReference>
<dbReference type="Proteomes" id="UP001174909">
    <property type="component" value="Unassembled WGS sequence"/>
</dbReference>
<keyword evidence="3" id="KW-1185">Reference proteome</keyword>